<dbReference type="Proteomes" id="UP000558688">
    <property type="component" value="Unassembled WGS sequence"/>
</dbReference>
<comment type="caution">
    <text evidence="1">The sequence shown here is derived from an EMBL/GenBank/DDBJ whole genome shotgun (WGS) entry which is preliminary data.</text>
</comment>
<gene>
    <name evidence="1" type="ORF">FOXYS1_2913</name>
</gene>
<reference evidence="1" key="1">
    <citation type="submission" date="2020-02" db="EMBL/GenBank/DDBJ databases">
        <title>Identification and distribution of gene clusters putatively required for synthesis of sphingolipid metabolism inhibitors in phylogenetically diverse species of the filamentous fungus Fusarium.</title>
        <authorList>
            <person name="Kim H.-S."/>
            <person name="Busman M."/>
            <person name="Brown D.W."/>
            <person name="Divon H."/>
            <person name="Uhlig S."/>
            <person name="Proctor R.H."/>
        </authorList>
    </citation>
    <scope>NUCLEOTIDE SEQUENCE [LARGE SCALE GENOMIC DNA]</scope>
    <source>
        <strain evidence="1">NRRL 39464</strain>
    </source>
</reference>
<name>A0A8H5AKE4_FUSOX</name>
<sequence length="214" mass="23993">MSFVPEPTPRGYSYLEDAPRYYEDKQDKRDNARFPPADFVTIGLRDIIVDEISKGKYGRWATLFVQDGVATFHKTSSGKFLINKVASVSLNRSVQGAAAISHVSKVIRTHGISSLGAMVYNDGKLLHRYYKGDINMTELYAGLLGEVITRNGYIELSYNQAYYLPSVILAQNGALQTWVYAIAAFLDRPERDAAGALQLELREQTPCHSPQFEF</sequence>
<proteinExistence type="predicted"/>
<dbReference type="AlphaFoldDB" id="A0A8H5AKE4"/>
<dbReference type="EMBL" id="JAAFOW010000430">
    <property type="protein sequence ID" value="KAF5266252.1"/>
    <property type="molecule type" value="Genomic_DNA"/>
</dbReference>
<organism evidence="1 2">
    <name type="scientific">Fusarium oxysporum</name>
    <name type="common">Fusarium vascular wilt</name>
    <dbReference type="NCBI Taxonomy" id="5507"/>
    <lineage>
        <taxon>Eukaryota</taxon>
        <taxon>Fungi</taxon>
        <taxon>Dikarya</taxon>
        <taxon>Ascomycota</taxon>
        <taxon>Pezizomycotina</taxon>
        <taxon>Sordariomycetes</taxon>
        <taxon>Hypocreomycetidae</taxon>
        <taxon>Hypocreales</taxon>
        <taxon>Nectriaceae</taxon>
        <taxon>Fusarium</taxon>
        <taxon>Fusarium oxysporum species complex</taxon>
    </lineage>
</organism>
<evidence type="ECO:0000313" key="2">
    <source>
        <dbReference type="Proteomes" id="UP000558688"/>
    </source>
</evidence>
<evidence type="ECO:0000313" key="1">
    <source>
        <dbReference type="EMBL" id="KAF5266252.1"/>
    </source>
</evidence>
<accession>A0A8H5AKE4</accession>
<protein>
    <submittedName>
        <fullName evidence="1">Uncharacterized protein</fullName>
    </submittedName>
</protein>